<keyword evidence="7" id="KW-0802">TPR repeat</keyword>
<dbReference type="EC" id="3.4.21.105" evidence="10"/>
<dbReference type="Proteomes" id="UP000823485">
    <property type="component" value="Unassembled WGS sequence"/>
</dbReference>
<evidence type="ECO:0000256" key="8">
    <source>
        <dbReference type="SAM" id="Phobius"/>
    </source>
</evidence>
<feature type="transmembrane region" description="Helical" evidence="8">
    <location>
        <begin position="311"/>
        <end position="334"/>
    </location>
</feature>
<organism evidence="10 11">
    <name type="scientific">Siminovitchia thermophila</name>
    <dbReference type="NCBI Taxonomy" id="1245522"/>
    <lineage>
        <taxon>Bacteria</taxon>
        <taxon>Bacillati</taxon>
        <taxon>Bacillota</taxon>
        <taxon>Bacilli</taxon>
        <taxon>Bacillales</taxon>
        <taxon>Bacillaceae</taxon>
        <taxon>Siminovitchia</taxon>
    </lineage>
</organism>
<name>A0ABS2R2D2_9BACI</name>
<dbReference type="InterPro" id="IPR011990">
    <property type="entry name" value="TPR-like_helical_dom_sf"/>
</dbReference>
<dbReference type="PANTHER" id="PTHR43731:SF14">
    <property type="entry name" value="PRESENILIN-ASSOCIATED RHOMBOID-LIKE PROTEIN, MITOCHONDRIAL"/>
    <property type="match status" value="1"/>
</dbReference>
<dbReference type="Pfam" id="PF01694">
    <property type="entry name" value="Rhomboid"/>
    <property type="match status" value="1"/>
</dbReference>
<evidence type="ECO:0000259" key="9">
    <source>
        <dbReference type="Pfam" id="PF01694"/>
    </source>
</evidence>
<dbReference type="SUPFAM" id="SSF48452">
    <property type="entry name" value="TPR-like"/>
    <property type="match status" value="1"/>
</dbReference>
<dbReference type="InterPro" id="IPR050925">
    <property type="entry name" value="Rhomboid_protease_S54"/>
</dbReference>
<dbReference type="InterPro" id="IPR035952">
    <property type="entry name" value="Rhomboid-like_sf"/>
</dbReference>
<feature type="transmembrane region" description="Helical" evidence="8">
    <location>
        <begin position="264"/>
        <end position="282"/>
    </location>
</feature>
<feature type="transmembrane region" description="Helical" evidence="8">
    <location>
        <begin position="288"/>
        <end position="304"/>
    </location>
</feature>
<evidence type="ECO:0000256" key="4">
    <source>
        <dbReference type="ARBA" id="ARBA00022801"/>
    </source>
</evidence>
<evidence type="ECO:0000256" key="1">
    <source>
        <dbReference type="ARBA" id="ARBA00004141"/>
    </source>
</evidence>
<reference evidence="10 11" key="1">
    <citation type="submission" date="2021-01" db="EMBL/GenBank/DDBJ databases">
        <title>Genomic Encyclopedia of Type Strains, Phase IV (KMG-IV): sequencing the most valuable type-strain genomes for metagenomic binning, comparative biology and taxonomic classification.</title>
        <authorList>
            <person name="Goeker M."/>
        </authorList>
    </citation>
    <scope>NUCLEOTIDE SEQUENCE [LARGE SCALE GENOMIC DNA]</scope>
    <source>
        <strain evidence="10 11">DSM 105453</strain>
    </source>
</reference>
<dbReference type="PROSITE" id="PS50005">
    <property type="entry name" value="TPR"/>
    <property type="match status" value="1"/>
</dbReference>
<dbReference type="PANTHER" id="PTHR43731">
    <property type="entry name" value="RHOMBOID PROTEASE"/>
    <property type="match status" value="1"/>
</dbReference>
<evidence type="ECO:0000256" key="3">
    <source>
        <dbReference type="ARBA" id="ARBA00022692"/>
    </source>
</evidence>
<keyword evidence="11" id="KW-1185">Reference proteome</keyword>
<sequence length="504" mass="58497">MMEREQWMFWRLAQLFIQELHYRLVRLNEDENEIWLEAERNKRIHFIRLISTNLDWSNWLKRDIEKTWEQAERLRKHLFKKELNVVNIYVTQHPPVDDYDWVIERPFMAGSGKTKVETVILARETAEDTFVRLGKHFEFAFPLSEMSFLESDHISLKEQVIHHAREQEREERALFEFGKPFFTYLFIAVQIFMFFLVEIKGGSTNVQTLIRFGAKYNPLILSGEWWRFFTPIFLHIGILHLIMNTLALFYLGTAVERIFGRLRFLWIYLFSGFTGSVASFLFTDNLSAGASGAIFGCFGALLYIGVMNTQLFFRTIGTNVLFLIGINLVFGFTVPGIDNAGHIGGLVGGFLATGVVHFPKKRKWATQFLFLVIAAIAVTLALYGGYHADRADVINARAKKQIENREFESAYDMLSQSISQGKGDAVTYFQLAYTEIQFHKMEDAKKHLQKAIELEPHFSEAHFNLALLYYDEGNLELAKEHAAKVEKVGDEQKFQDFIDKLEEQ</sequence>
<dbReference type="Gene3D" id="1.20.1540.10">
    <property type="entry name" value="Rhomboid-like"/>
    <property type="match status" value="1"/>
</dbReference>
<evidence type="ECO:0000313" key="11">
    <source>
        <dbReference type="Proteomes" id="UP000823485"/>
    </source>
</evidence>
<evidence type="ECO:0000256" key="7">
    <source>
        <dbReference type="PROSITE-ProRule" id="PRU00339"/>
    </source>
</evidence>
<dbReference type="SMART" id="SM00028">
    <property type="entry name" value="TPR"/>
    <property type="match status" value="3"/>
</dbReference>
<keyword evidence="6 8" id="KW-0472">Membrane</keyword>
<dbReference type="SUPFAM" id="SSF144091">
    <property type="entry name" value="Rhomboid-like"/>
    <property type="match status" value="1"/>
</dbReference>
<proteinExistence type="inferred from homology"/>
<evidence type="ECO:0000256" key="5">
    <source>
        <dbReference type="ARBA" id="ARBA00022989"/>
    </source>
</evidence>
<dbReference type="Pfam" id="PF14559">
    <property type="entry name" value="TPR_19"/>
    <property type="match status" value="1"/>
</dbReference>
<gene>
    <name evidence="10" type="ORF">JOC94_000777</name>
</gene>
<accession>A0ABS2R2D2</accession>
<keyword evidence="10" id="KW-0645">Protease</keyword>
<dbReference type="EMBL" id="JAFBFH010000003">
    <property type="protein sequence ID" value="MBM7713808.1"/>
    <property type="molecule type" value="Genomic_DNA"/>
</dbReference>
<dbReference type="GO" id="GO:0006508">
    <property type="term" value="P:proteolysis"/>
    <property type="evidence" value="ECO:0007669"/>
    <property type="project" value="UniProtKB-KW"/>
</dbReference>
<evidence type="ECO:0000313" key="10">
    <source>
        <dbReference type="EMBL" id="MBM7713808.1"/>
    </source>
</evidence>
<feature type="transmembrane region" description="Helical" evidence="8">
    <location>
        <begin position="232"/>
        <end position="252"/>
    </location>
</feature>
<dbReference type="Gene3D" id="1.25.40.10">
    <property type="entry name" value="Tetratricopeptide repeat domain"/>
    <property type="match status" value="1"/>
</dbReference>
<feature type="domain" description="Peptidase S54 rhomboid" evidence="9">
    <location>
        <begin position="223"/>
        <end position="355"/>
    </location>
</feature>
<dbReference type="InterPro" id="IPR019734">
    <property type="entry name" value="TPR_rpt"/>
</dbReference>
<comment type="similarity">
    <text evidence="2">Belongs to the peptidase S54 family.</text>
</comment>
<comment type="subcellular location">
    <subcellularLocation>
        <location evidence="1">Membrane</location>
        <topology evidence="1">Multi-pass membrane protein</topology>
    </subcellularLocation>
</comment>
<feature type="transmembrane region" description="Helical" evidence="8">
    <location>
        <begin position="181"/>
        <end position="199"/>
    </location>
</feature>
<dbReference type="InterPro" id="IPR022764">
    <property type="entry name" value="Peptidase_S54_rhomboid_dom"/>
</dbReference>
<comment type="caution">
    <text evidence="10">The sequence shown here is derived from an EMBL/GenBank/DDBJ whole genome shotgun (WGS) entry which is preliminary data.</text>
</comment>
<evidence type="ECO:0000256" key="2">
    <source>
        <dbReference type="ARBA" id="ARBA00009045"/>
    </source>
</evidence>
<keyword evidence="4 10" id="KW-0378">Hydrolase</keyword>
<dbReference type="GO" id="GO:0008233">
    <property type="term" value="F:peptidase activity"/>
    <property type="evidence" value="ECO:0007669"/>
    <property type="project" value="UniProtKB-KW"/>
</dbReference>
<keyword evidence="5 8" id="KW-1133">Transmembrane helix</keyword>
<evidence type="ECO:0000256" key="6">
    <source>
        <dbReference type="ARBA" id="ARBA00023136"/>
    </source>
</evidence>
<protein>
    <submittedName>
        <fullName evidence="10">Rhomboid protease GluP</fullName>
        <ecNumber evidence="10">3.4.21.105</ecNumber>
    </submittedName>
</protein>
<feature type="repeat" description="TPR" evidence="7">
    <location>
        <begin position="425"/>
        <end position="458"/>
    </location>
</feature>
<keyword evidence="3 8" id="KW-0812">Transmembrane</keyword>
<feature type="transmembrane region" description="Helical" evidence="8">
    <location>
        <begin position="368"/>
        <end position="386"/>
    </location>
</feature>